<reference evidence="2" key="1">
    <citation type="submission" date="2023-02" db="EMBL/GenBank/DDBJ databases">
        <title>Description and genomic characterization of Salipiger bruguierae sp. nov., isolated from the sediment of mangrove plant Bruguiera sexangula.</title>
        <authorList>
            <person name="Long M."/>
        </authorList>
    </citation>
    <scope>NUCLEOTIDE SEQUENCE</scope>
    <source>
        <strain evidence="2">H15</strain>
    </source>
</reference>
<dbReference type="Pfam" id="PF20056">
    <property type="entry name" value="DUF6455"/>
    <property type="match status" value="1"/>
</dbReference>
<sequence length="111" mass="12315">MISASLLNGPRPHPLGGERAHYWRVQRMARATGVDLAQAQRLGMLAQPDWAGMVLRCRGCLWTEECDHWLTLRAEVSEESLDGQDAPRACPEDCANRPGLAALQDRLGHEV</sequence>
<evidence type="ECO:0000313" key="2">
    <source>
        <dbReference type="EMBL" id="XCC94510.1"/>
    </source>
</evidence>
<evidence type="ECO:0000259" key="1">
    <source>
        <dbReference type="Pfam" id="PF20056"/>
    </source>
</evidence>
<dbReference type="InterPro" id="IPR045601">
    <property type="entry name" value="DUF6455"/>
</dbReference>
<feature type="domain" description="DUF6455" evidence="1">
    <location>
        <begin position="17"/>
        <end position="105"/>
    </location>
</feature>
<organism evidence="2">
    <name type="scientific">Alloyangia sp. H15</name>
    <dbReference type="NCBI Taxonomy" id="3029062"/>
    <lineage>
        <taxon>Bacteria</taxon>
        <taxon>Pseudomonadati</taxon>
        <taxon>Pseudomonadota</taxon>
        <taxon>Alphaproteobacteria</taxon>
        <taxon>Rhodobacterales</taxon>
        <taxon>Roseobacteraceae</taxon>
        <taxon>Alloyangia</taxon>
    </lineage>
</organism>
<protein>
    <submittedName>
        <fullName evidence="2">DUF6455 family protein</fullName>
    </submittedName>
</protein>
<name>A0AAU8AI03_9RHOB</name>
<dbReference type="RefSeq" id="WP_353473331.1">
    <property type="nucleotide sequence ID" value="NZ_CP123384.1"/>
</dbReference>
<dbReference type="AlphaFoldDB" id="A0AAU8AI03"/>
<proteinExistence type="predicted"/>
<accession>A0AAU8AI03</accession>
<dbReference type="EMBL" id="CP123384">
    <property type="protein sequence ID" value="XCC94510.1"/>
    <property type="molecule type" value="Genomic_DNA"/>
</dbReference>
<gene>
    <name evidence="2" type="ORF">PVT71_04635</name>
</gene>